<dbReference type="AlphaFoldDB" id="A0A941B2U7"/>
<accession>A0A941B2U7</accession>
<gene>
    <name evidence="3" type="ORF">J5Y05_13730</name>
</gene>
<feature type="transmembrane region" description="Helical" evidence="1">
    <location>
        <begin position="220"/>
        <end position="239"/>
    </location>
</feature>
<feature type="signal peptide" evidence="2">
    <location>
        <begin position="1"/>
        <end position="27"/>
    </location>
</feature>
<feature type="transmembrane region" description="Helical" evidence="1">
    <location>
        <begin position="192"/>
        <end position="213"/>
    </location>
</feature>
<dbReference type="EMBL" id="JAGPNL010000003">
    <property type="protein sequence ID" value="MBQ0827562.1"/>
    <property type="molecule type" value="Genomic_DNA"/>
</dbReference>
<reference evidence="3" key="1">
    <citation type="submission" date="2021-04" db="EMBL/GenBank/DDBJ databases">
        <title>Genome seq and assembly of Streptomyces sp. RG38.</title>
        <authorList>
            <person name="Chhetri G."/>
        </authorList>
    </citation>
    <scope>NUCLEOTIDE SEQUENCE</scope>
    <source>
        <strain evidence="3">RG38</strain>
    </source>
</reference>
<organism evidence="3 4">
    <name type="scientific">Streptomyces tagetis</name>
    <dbReference type="NCBI Taxonomy" id="2820809"/>
    <lineage>
        <taxon>Bacteria</taxon>
        <taxon>Bacillati</taxon>
        <taxon>Actinomycetota</taxon>
        <taxon>Actinomycetes</taxon>
        <taxon>Kitasatosporales</taxon>
        <taxon>Streptomycetaceae</taxon>
        <taxon>Streptomyces</taxon>
    </lineage>
</organism>
<evidence type="ECO:0000256" key="1">
    <source>
        <dbReference type="SAM" id="Phobius"/>
    </source>
</evidence>
<keyword evidence="1" id="KW-1133">Transmembrane helix</keyword>
<keyword evidence="4" id="KW-1185">Reference proteome</keyword>
<protein>
    <recommendedName>
        <fullName evidence="5">Integral membrane protein</fullName>
    </recommendedName>
</protein>
<dbReference type="RefSeq" id="WP_210872042.1">
    <property type="nucleotide sequence ID" value="NZ_JAGPNL010000003.1"/>
</dbReference>
<feature type="chain" id="PRO_5037298169" description="Integral membrane protein" evidence="2">
    <location>
        <begin position="28"/>
        <end position="312"/>
    </location>
</feature>
<sequence>MSPRLRSRLSAVLIVLACLLAPCGALAAWAAYGLGDTGRYVAAMAPLATDPHVREAVADAVGEGVLEEVETAAARDGGVPGAGEAVPASDSVRLFVRDAARSFTRTAAFRAGWETANRTVHGAVLHALRDDRTAGRAVTVDLAPVTARVRSRLAEDHVPMADRIPVRPTPVTVLPAHDVDRLRKGYHVVDVAAFWLPLAAVVFAVAGIAVAACRRRAVTATALGTALGGGLLALAVVVGRRLTVAGLPGPVDGPAAGAVYDALTTTLRTAAWVLVGLGLAVAVLSWLAGRLHTRRQGPTGPAVGPAPSRARL</sequence>
<keyword evidence="1" id="KW-0812">Transmembrane</keyword>
<evidence type="ECO:0000256" key="2">
    <source>
        <dbReference type="SAM" id="SignalP"/>
    </source>
</evidence>
<evidence type="ECO:0000313" key="3">
    <source>
        <dbReference type="EMBL" id="MBQ0827562.1"/>
    </source>
</evidence>
<proteinExistence type="predicted"/>
<evidence type="ECO:0000313" key="4">
    <source>
        <dbReference type="Proteomes" id="UP000677875"/>
    </source>
</evidence>
<evidence type="ECO:0008006" key="5">
    <source>
        <dbReference type="Google" id="ProtNLM"/>
    </source>
</evidence>
<name>A0A941B2U7_9ACTN</name>
<feature type="transmembrane region" description="Helical" evidence="1">
    <location>
        <begin position="269"/>
        <end position="288"/>
    </location>
</feature>
<keyword evidence="2" id="KW-0732">Signal</keyword>
<dbReference type="Proteomes" id="UP000677875">
    <property type="component" value="Unassembled WGS sequence"/>
</dbReference>
<keyword evidence="1" id="KW-0472">Membrane</keyword>
<comment type="caution">
    <text evidence="3">The sequence shown here is derived from an EMBL/GenBank/DDBJ whole genome shotgun (WGS) entry which is preliminary data.</text>
</comment>